<dbReference type="EMBL" id="JBBNGE010000013">
    <property type="protein sequence ID" value="MEQ2507781.1"/>
    <property type="molecule type" value="Genomic_DNA"/>
</dbReference>
<keyword evidence="10" id="KW-1185">Reference proteome</keyword>
<evidence type="ECO:0000313" key="10">
    <source>
        <dbReference type="Proteomes" id="UP001465717"/>
    </source>
</evidence>
<keyword evidence="4" id="KW-0472">Membrane</keyword>
<sequence length="749" mass="85910">MRILKIQKISVLALPLLLAGCSASKYVQEGEYILNKVEVKSDSAEYDAGALKQYVRQKEKPKLFALFKNPFSKKPVIYDSIQARLTCQDLLTAMQNQGFLHAGVSLYTTIHGEDWAKGGNKNELDGENENADGKNGNAKGRKRKKAPKLDATYLLHPGEPFFIGKVEYDIEDKNIQDRLQLDNPDNQMLKPGMRFTVEALDNERKRISNLLIDDGYFRFNKDFIHFSADTITGSKDIGVTLHLMNYKANSNAPETPHSRYEIRKINYLSNDSDRIHLRHQVLLNATALKEGSPYSASALQRTYNNFARLQAVKYTNIRFVEAPDSGMLDCNIQISTNKPSTISFQPEGTNTAGDLGAAASLTYTNRNLFRGSEQLSIELRGAYEAITGLEGYQDQNYQEYSIESKLVFPRFVAPLLSKNFRRRQTANTEYSVAWDLQNRPEFHRRVFSMAWRYRWAEPRHHLNWRFDLLDLNYVYMPWISETFKRDYLDDVDNRNAILRYNYEDIFIMKMGFGLTYSDEVDAFRLNVESSGNLLSAFSKALNFKINSQGQRTFINIAYAQYAKADFDYTHLVRFDDRNVLALHAGIGVAYPYGNSKVLPFEKRYFSGGANSVRGWGVRELGPGGYKGNDGRIDFINQTGDMKLDLNAEYRTPLFWKFEGALFVDAGNIWTLRKYDEQPNGQFKLDKFYKQIAAAYGMGLRLNFDYFILRFDMGMKAINPAYESGDEHWAIIHPKLSRDFAFHFAVGLPF</sequence>
<dbReference type="Proteomes" id="UP001465717">
    <property type="component" value="Unassembled WGS sequence"/>
</dbReference>
<dbReference type="PROSITE" id="PS51257">
    <property type="entry name" value="PROKAR_LIPOPROTEIN"/>
    <property type="match status" value="1"/>
</dbReference>
<proteinExistence type="predicted"/>
<keyword evidence="5" id="KW-0998">Cell outer membrane</keyword>
<evidence type="ECO:0000256" key="1">
    <source>
        <dbReference type="ARBA" id="ARBA00004370"/>
    </source>
</evidence>
<keyword evidence="3 7" id="KW-0732">Signal</keyword>
<dbReference type="InterPro" id="IPR039910">
    <property type="entry name" value="D15-like"/>
</dbReference>
<comment type="caution">
    <text evidence="9">The sequence shown here is derived from an EMBL/GenBank/DDBJ whole genome shotgun (WGS) entry which is preliminary data.</text>
</comment>
<gene>
    <name evidence="9" type="ORF">AAAT87_05700</name>
</gene>
<evidence type="ECO:0000259" key="8">
    <source>
        <dbReference type="Pfam" id="PF01103"/>
    </source>
</evidence>
<dbReference type="RefSeq" id="WP_349225883.1">
    <property type="nucleotide sequence ID" value="NZ_JBBNFG020000003.1"/>
</dbReference>
<protein>
    <submittedName>
        <fullName evidence="9">BamA/TamA family outer membrane protein</fullName>
    </submittedName>
</protein>
<feature type="signal peptide" evidence="7">
    <location>
        <begin position="1"/>
        <end position="27"/>
    </location>
</feature>
<evidence type="ECO:0000256" key="5">
    <source>
        <dbReference type="ARBA" id="ARBA00023237"/>
    </source>
</evidence>
<dbReference type="Pfam" id="PF01103">
    <property type="entry name" value="Omp85"/>
    <property type="match status" value="1"/>
</dbReference>
<evidence type="ECO:0000256" key="6">
    <source>
        <dbReference type="SAM" id="MobiDB-lite"/>
    </source>
</evidence>
<name>A0ABV1FXB6_9BACT</name>
<feature type="chain" id="PRO_5045610594" evidence="7">
    <location>
        <begin position="28"/>
        <end position="749"/>
    </location>
</feature>
<keyword evidence="2" id="KW-0812">Transmembrane</keyword>
<accession>A0ABV1FXB6</accession>
<dbReference type="InterPro" id="IPR000184">
    <property type="entry name" value="Bac_surfAg_D15"/>
</dbReference>
<feature type="region of interest" description="Disordered" evidence="6">
    <location>
        <begin position="118"/>
        <end position="145"/>
    </location>
</feature>
<comment type="subcellular location">
    <subcellularLocation>
        <location evidence="1">Membrane</location>
    </subcellularLocation>
</comment>
<evidence type="ECO:0000256" key="2">
    <source>
        <dbReference type="ARBA" id="ARBA00022692"/>
    </source>
</evidence>
<reference evidence="9 10" key="1">
    <citation type="submission" date="2024-04" db="EMBL/GenBank/DDBJ databases">
        <title>Human intestinal bacterial collection.</title>
        <authorList>
            <person name="Pauvert C."/>
            <person name="Hitch T.C.A."/>
            <person name="Clavel T."/>
        </authorList>
    </citation>
    <scope>NUCLEOTIDE SEQUENCE [LARGE SCALE GENOMIC DNA]</scope>
    <source>
        <strain evidence="9 10">CLA-AA-H174</strain>
    </source>
</reference>
<feature type="domain" description="Bacterial surface antigen (D15)" evidence="8">
    <location>
        <begin position="560"/>
        <end position="747"/>
    </location>
</feature>
<dbReference type="Gene3D" id="2.40.160.50">
    <property type="entry name" value="membrane protein fhac: a member of the omp85/tpsb transporter family"/>
    <property type="match status" value="1"/>
</dbReference>
<organism evidence="9 10">
    <name type="scientific">Segatella sinensis</name>
    <dbReference type="NCBI Taxonomy" id="3085167"/>
    <lineage>
        <taxon>Bacteria</taxon>
        <taxon>Pseudomonadati</taxon>
        <taxon>Bacteroidota</taxon>
        <taxon>Bacteroidia</taxon>
        <taxon>Bacteroidales</taxon>
        <taxon>Prevotellaceae</taxon>
        <taxon>Segatella</taxon>
    </lineage>
</organism>
<dbReference type="PANTHER" id="PTHR12815">
    <property type="entry name" value="SORTING AND ASSEMBLY MACHINERY SAMM50 PROTEIN FAMILY MEMBER"/>
    <property type="match status" value="1"/>
</dbReference>
<evidence type="ECO:0000256" key="3">
    <source>
        <dbReference type="ARBA" id="ARBA00022729"/>
    </source>
</evidence>
<evidence type="ECO:0000256" key="7">
    <source>
        <dbReference type="SAM" id="SignalP"/>
    </source>
</evidence>
<dbReference type="PANTHER" id="PTHR12815:SF47">
    <property type="entry name" value="TRANSLOCATION AND ASSEMBLY MODULE SUBUNIT TAMA"/>
    <property type="match status" value="1"/>
</dbReference>
<evidence type="ECO:0000313" key="9">
    <source>
        <dbReference type="EMBL" id="MEQ2507781.1"/>
    </source>
</evidence>
<dbReference type="Gene3D" id="3.10.20.310">
    <property type="entry name" value="membrane protein fhac"/>
    <property type="match status" value="1"/>
</dbReference>
<evidence type="ECO:0000256" key="4">
    <source>
        <dbReference type="ARBA" id="ARBA00023136"/>
    </source>
</evidence>